<evidence type="ECO:0000313" key="1">
    <source>
        <dbReference type="EMBL" id="EHQ25892.1"/>
    </source>
</evidence>
<dbReference type="STRING" id="714943.Mucpa_1738"/>
<gene>
    <name evidence="1" type="ORF">Mucpa_1738</name>
</gene>
<dbReference type="eggNOG" id="ENOG50331KU">
    <property type="taxonomic scope" value="Bacteria"/>
</dbReference>
<proteinExistence type="predicted"/>
<accession>H1Y8H4</accession>
<keyword evidence="2" id="KW-1185">Reference proteome</keyword>
<sequence>MSLFHFLKREQVSPATTAETTSQPLPEIEERVFSEAKPDNTIKPAVAAADSNIMLLYAFLDRNHEAKGYDDALLNPDTSHLAQNLDSLKNELVRTINKVKTFYEDFIRETEFHILSRSRSGMVDIVEELEMKKTIALGHIDKVREIEDKTAKEAGDCQGILLSYARGFKNGLAAISHHQILTRRF</sequence>
<dbReference type="RefSeq" id="WP_008505779.1">
    <property type="nucleotide sequence ID" value="NZ_CM001403.1"/>
</dbReference>
<dbReference type="EMBL" id="CM001403">
    <property type="protein sequence ID" value="EHQ25892.1"/>
    <property type="molecule type" value="Genomic_DNA"/>
</dbReference>
<dbReference type="Proteomes" id="UP000002774">
    <property type="component" value="Chromosome"/>
</dbReference>
<evidence type="ECO:0000313" key="2">
    <source>
        <dbReference type="Proteomes" id="UP000002774"/>
    </source>
</evidence>
<dbReference type="HOGENOM" id="CLU_113204_0_0_10"/>
<dbReference type="AlphaFoldDB" id="H1Y8H4"/>
<dbReference type="OrthoDB" id="1097927at2"/>
<protein>
    <submittedName>
        <fullName evidence="1">Uncharacterized protein</fullName>
    </submittedName>
</protein>
<organism evidence="1 2">
    <name type="scientific">Mucilaginibacter paludis DSM 18603</name>
    <dbReference type="NCBI Taxonomy" id="714943"/>
    <lineage>
        <taxon>Bacteria</taxon>
        <taxon>Pseudomonadati</taxon>
        <taxon>Bacteroidota</taxon>
        <taxon>Sphingobacteriia</taxon>
        <taxon>Sphingobacteriales</taxon>
        <taxon>Sphingobacteriaceae</taxon>
        <taxon>Mucilaginibacter</taxon>
    </lineage>
</organism>
<reference evidence="1" key="1">
    <citation type="submission" date="2011-09" db="EMBL/GenBank/DDBJ databases">
        <title>The permanent draft genome of Mucilaginibacter paludis DSM 18603.</title>
        <authorList>
            <consortium name="US DOE Joint Genome Institute (JGI-PGF)"/>
            <person name="Lucas S."/>
            <person name="Han J."/>
            <person name="Lapidus A."/>
            <person name="Bruce D."/>
            <person name="Goodwin L."/>
            <person name="Pitluck S."/>
            <person name="Peters L."/>
            <person name="Kyrpides N."/>
            <person name="Mavromatis K."/>
            <person name="Ivanova N."/>
            <person name="Mikhailova N."/>
            <person name="Held B."/>
            <person name="Detter J.C."/>
            <person name="Tapia R."/>
            <person name="Han C."/>
            <person name="Land M."/>
            <person name="Hauser L."/>
            <person name="Markowitz V."/>
            <person name="Cheng J.-F."/>
            <person name="Hugenholtz P."/>
            <person name="Woyke T."/>
            <person name="Wu D."/>
            <person name="Tindall B."/>
            <person name="Brambilla E."/>
            <person name="Klenk H.-P."/>
            <person name="Eisen J.A."/>
        </authorList>
    </citation>
    <scope>NUCLEOTIDE SEQUENCE [LARGE SCALE GENOMIC DNA]</scope>
    <source>
        <strain evidence="1">DSM 18603</strain>
    </source>
</reference>
<name>H1Y8H4_9SPHI</name>